<evidence type="ECO:0000256" key="4">
    <source>
        <dbReference type="ARBA" id="ARBA00022833"/>
    </source>
</evidence>
<keyword evidence="3" id="KW-0863">Zinc-finger</keyword>
<reference evidence="6" key="1">
    <citation type="submission" date="2020-04" db="EMBL/GenBank/DDBJ databases">
        <authorList>
            <person name="Alioto T."/>
            <person name="Alioto T."/>
            <person name="Gomez Garrido J."/>
        </authorList>
    </citation>
    <scope>NUCLEOTIDE SEQUENCE</scope>
    <source>
        <strain evidence="6">A484AB</strain>
    </source>
</reference>
<dbReference type="GO" id="GO:0005634">
    <property type="term" value="C:nucleus"/>
    <property type="evidence" value="ECO:0007669"/>
    <property type="project" value="UniProtKB-SubCell"/>
</dbReference>
<keyword evidence="5" id="KW-0539">Nucleus</keyword>
<accession>A0A7D9JYE4</accession>
<evidence type="ECO:0000256" key="2">
    <source>
        <dbReference type="ARBA" id="ARBA00022723"/>
    </source>
</evidence>
<comment type="subcellular location">
    <subcellularLocation>
        <location evidence="1">Nucleus</location>
    </subcellularLocation>
</comment>
<sequence length="203" mass="22429">MKSVLKICFPPDPAGANDGVIFKETMEPMLTDNQTEFLPSSVPVHDALVGNPANSDPAAMLGFYGEDEVRFGGSPSIDPESNFQPTIPMETSTLQPTEGNVQESSEPSKIPDPAPVMGTCEFCGFFGVKEKFFSKSKRFCKVECAKKYSASNIKKRKTDRITPTKKRTVRKPTPSKKIKTEVSLIKPQIADVVMTDNWQKKSF</sequence>
<dbReference type="GO" id="GO:0008270">
    <property type="term" value="F:zinc ion binding"/>
    <property type="evidence" value="ECO:0007669"/>
    <property type="project" value="UniProtKB-KW"/>
</dbReference>
<dbReference type="Proteomes" id="UP001152795">
    <property type="component" value="Unassembled WGS sequence"/>
</dbReference>
<organism evidence="6 7">
    <name type="scientific">Paramuricea clavata</name>
    <name type="common">Red gorgonian</name>
    <name type="synonym">Violescent sea-whip</name>
    <dbReference type="NCBI Taxonomy" id="317549"/>
    <lineage>
        <taxon>Eukaryota</taxon>
        <taxon>Metazoa</taxon>
        <taxon>Cnidaria</taxon>
        <taxon>Anthozoa</taxon>
        <taxon>Octocorallia</taxon>
        <taxon>Malacalcyonacea</taxon>
        <taxon>Plexauridae</taxon>
        <taxon>Paramuricea</taxon>
    </lineage>
</organism>
<dbReference type="PROSITE" id="PS51024">
    <property type="entry name" value="ZF_FCS"/>
    <property type="match status" value="1"/>
</dbReference>
<dbReference type="Pfam" id="PF21319">
    <property type="entry name" value="zf-FCS_1"/>
    <property type="match status" value="1"/>
</dbReference>
<proteinExistence type="predicted"/>
<name>A0A7D9JYE4_PARCT</name>
<dbReference type="OrthoDB" id="5800688at2759"/>
<dbReference type="AlphaFoldDB" id="A0A7D9JYE4"/>
<evidence type="ECO:0000256" key="5">
    <source>
        <dbReference type="ARBA" id="ARBA00023242"/>
    </source>
</evidence>
<keyword evidence="4" id="KW-0862">Zinc</keyword>
<evidence type="ECO:0000256" key="3">
    <source>
        <dbReference type="ARBA" id="ARBA00022771"/>
    </source>
</evidence>
<protein>
    <submittedName>
        <fullName evidence="6">MBT domain-containing 1-like isoform X1</fullName>
    </submittedName>
</protein>
<gene>
    <name evidence="6" type="ORF">PACLA_8A081284</name>
</gene>
<dbReference type="InterPro" id="IPR038603">
    <property type="entry name" value="Znf_FCS_sf"/>
</dbReference>
<dbReference type="Gene3D" id="3.30.60.160">
    <property type="match status" value="1"/>
</dbReference>
<dbReference type="EMBL" id="CACRXK020023768">
    <property type="protein sequence ID" value="CAB4038071.1"/>
    <property type="molecule type" value="Genomic_DNA"/>
</dbReference>
<evidence type="ECO:0000256" key="1">
    <source>
        <dbReference type="ARBA" id="ARBA00004123"/>
    </source>
</evidence>
<dbReference type="InterPro" id="IPR012313">
    <property type="entry name" value="Znf_FCS"/>
</dbReference>
<evidence type="ECO:0000313" key="7">
    <source>
        <dbReference type="Proteomes" id="UP001152795"/>
    </source>
</evidence>
<evidence type="ECO:0000313" key="6">
    <source>
        <dbReference type="EMBL" id="CAB4038071.1"/>
    </source>
</evidence>
<keyword evidence="2" id="KW-0479">Metal-binding</keyword>
<feature type="non-terminal residue" evidence="6">
    <location>
        <position position="203"/>
    </location>
</feature>
<comment type="caution">
    <text evidence="6">The sequence shown here is derived from an EMBL/GenBank/DDBJ whole genome shotgun (WGS) entry which is preliminary data.</text>
</comment>
<keyword evidence="7" id="KW-1185">Reference proteome</keyword>